<keyword evidence="3" id="KW-0238">DNA-binding</keyword>
<dbReference type="AlphaFoldDB" id="A0A5J4ZF29"/>
<dbReference type="InterPro" id="IPR016177">
    <property type="entry name" value="DNA-bd_dom_sf"/>
</dbReference>
<protein>
    <recommendedName>
        <fullName evidence="8">MBD domain-containing protein</fullName>
    </recommendedName>
</protein>
<dbReference type="Gene3D" id="3.30.890.10">
    <property type="entry name" value="Methyl-cpg-binding Protein 2, Chain A"/>
    <property type="match status" value="1"/>
</dbReference>
<evidence type="ECO:0000256" key="1">
    <source>
        <dbReference type="ARBA" id="ARBA00004123"/>
    </source>
</evidence>
<keyword evidence="5" id="KW-0539">Nucleus</keyword>
<evidence type="ECO:0000313" key="7">
    <source>
        <dbReference type="Proteomes" id="UP000325577"/>
    </source>
</evidence>
<accession>A0A5J4ZF29</accession>
<evidence type="ECO:0000256" key="3">
    <source>
        <dbReference type="ARBA" id="ARBA00023125"/>
    </source>
</evidence>
<dbReference type="GO" id="GO:0003677">
    <property type="term" value="F:DNA binding"/>
    <property type="evidence" value="ECO:0007669"/>
    <property type="project" value="UniProtKB-KW"/>
</dbReference>
<keyword evidence="7" id="KW-1185">Reference proteome</keyword>
<evidence type="ECO:0000256" key="2">
    <source>
        <dbReference type="ARBA" id="ARBA00023015"/>
    </source>
</evidence>
<keyword evidence="4" id="KW-0804">Transcription</keyword>
<evidence type="ECO:0000256" key="5">
    <source>
        <dbReference type="ARBA" id="ARBA00023242"/>
    </source>
</evidence>
<dbReference type="GO" id="GO:0005634">
    <property type="term" value="C:nucleus"/>
    <property type="evidence" value="ECO:0007669"/>
    <property type="project" value="UniProtKB-SubCell"/>
</dbReference>
<name>A0A5J4ZF29_9ASTE</name>
<gene>
    <name evidence="6" type="ORF">F0562_016717</name>
</gene>
<organism evidence="6 7">
    <name type="scientific">Nyssa sinensis</name>
    <dbReference type="NCBI Taxonomy" id="561372"/>
    <lineage>
        <taxon>Eukaryota</taxon>
        <taxon>Viridiplantae</taxon>
        <taxon>Streptophyta</taxon>
        <taxon>Embryophyta</taxon>
        <taxon>Tracheophyta</taxon>
        <taxon>Spermatophyta</taxon>
        <taxon>Magnoliopsida</taxon>
        <taxon>eudicotyledons</taxon>
        <taxon>Gunneridae</taxon>
        <taxon>Pentapetalae</taxon>
        <taxon>asterids</taxon>
        <taxon>Cornales</taxon>
        <taxon>Nyssaceae</taxon>
        <taxon>Nyssa</taxon>
    </lineage>
</organism>
<dbReference type="OrthoDB" id="1688281at2759"/>
<keyword evidence="2" id="KW-0805">Transcription regulation</keyword>
<comment type="subcellular location">
    <subcellularLocation>
        <location evidence="1">Nucleus</location>
    </subcellularLocation>
</comment>
<reference evidence="6 7" key="1">
    <citation type="submission" date="2019-09" db="EMBL/GenBank/DDBJ databases">
        <title>A chromosome-level genome assembly of the Chinese tupelo Nyssa sinensis.</title>
        <authorList>
            <person name="Yang X."/>
            <person name="Kang M."/>
            <person name="Yang Y."/>
            <person name="Xiong H."/>
            <person name="Wang M."/>
            <person name="Zhang Z."/>
            <person name="Wang Z."/>
            <person name="Wu H."/>
            <person name="Ma T."/>
            <person name="Liu J."/>
            <person name="Xi Z."/>
        </authorList>
    </citation>
    <scope>NUCLEOTIDE SEQUENCE [LARGE SCALE GENOMIC DNA]</scope>
    <source>
        <strain evidence="6">J267</strain>
        <tissue evidence="6">Leaf</tissue>
    </source>
</reference>
<evidence type="ECO:0000313" key="6">
    <source>
        <dbReference type="EMBL" id="KAA8516424.1"/>
    </source>
</evidence>
<dbReference type="Proteomes" id="UP000325577">
    <property type="component" value="Linkage Group LG8"/>
</dbReference>
<dbReference type="SUPFAM" id="SSF54171">
    <property type="entry name" value="DNA-binding domain"/>
    <property type="match status" value="1"/>
</dbReference>
<sequence>MASFVDYSGNFLITGMEIVPSIPILESKGDEGLNPETKQFPINIPPVKIAHLIPQAELPMAKHTLRRSTKTIFTAGPITFKLPEDCADYISKLDQEKERVTPGVDHLSLLERQEGWTIEKRQRDNKRIDKYYYHKKSKWMFRSFSEVVRFIIYSLHPQRGRHLKDRRSKEGSLAIQPWRPKSSQRASLKRKRATQTFYGSTSSPSAYSEGPMTQTVEETLQKAYKNLLNFCNTQRENVCSSPDDCEEENPQTIEELLDKENENILNLFNKELEAARGKSFCFT</sequence>
<evidence type="ECO:0008006" key="8">
    <source>
        <dbReference type="Google" id="ProtNLM"/>
    </source>
</evidence>
<evidence type="ECO:0000256" key="4">
    <source>
        <dbReference type="ARBA" id="ARBA00023163"/>
    </source>
</evidence>
<proteinExistence type="predicted"/>
<dbReference type="EMBL" id="CM018051">
    <property type="protein sequence ID" value="KAA8516424.1"/>
    <property type="molecule type" value="Genomic_DNA"/>
</dbReference>